<evidence type="ECO:0000256" key="2">
    <source>
        <dbReference type="SAM" id="Phobius"/>
    </source>
</evidence>
<reference evidence="3 4" key="1">
    <citation type="journal article" date="2016" name="Nat. Commun.">
        <title>Thousands of microbial genomes shed light on interconnected biogeochemical processes in an aquifer system.</title>
        <authorList>
            <person name="Anantharaman K."/>
            <person name="Brown C.T."/>
            <person name="Hug L.A."/>
            <person name="Sharon I."/>
            <person name="Castelle C.J."/>
            <person name="Probst A.J."/>
            <person name="Thomas B.C."/>
            <person name="Singh A."/>
            <person name="Wilkins M.J."/>
            <person name="Karaoz U."/>
            <person name="Brodie E.L."/>
            <person name="Williams K.H."/>
            <person name="Hubbard S.S."/>
            <person name="Banfield J.F."/>
        </authorList>
    </citation>
    <scope>NUCLEOTIDE SEQUENCE [LARGE SCALE GENOMIC DNA]</scope>
</reference>
<evidence type="ECO:0000256" key="1">
    <source>
        <dbReference type="SAM" id="MobiDB-lite"/>
    </source>
</evidence>
<name>A0A1F7I569_9BACT</name>
<feature type="compositionally biased region" description="Basic and acidic residues" evidence="1">
    <location>
        <begin position="209"/>
        <end position="221"/>
    </location>
</feature>
<dbReference type="AlphaFoldDB" id="A0A1F7I569"/>
<accession>A0A1F7I569</accession>
<evidence type="ECO:0000313" key="3">
    <source>
        <dbReference type="EMBL" id="OGK38501.1"/>
    </source>
</evidence>
<dbReference type="EMBL" id="MGAD01000018">
    <property type="protein sequence ID" value="OGK38501.1"/>
    <property type="molecule type" value="Genomic_DNA"/>
</dbReference>
<keyword evidence="2" id="KW-1133">Transmembrane helix</keyword>
<proteinExistence type="predicted"/>
<protein>
    <submittedName>
        <fullName evidence="3">Uncharacterized protein</fullName>
    </submittedName>
</protein>
<evidence type="ECO:0000313" key="4">
    <source>
        <dbReference type="Proteomes" id="UP000178076"/>
    </source>
</evidence>
<feature type="region of interest" description="Disordered" evidence="1">
    <location>
        <begin position="209"/>
        <end position="233"/>
    </location>
</feature>
<dbReference type="Proteomes" id="UP000178076">
    <property type="component" value="Unassembled WGS sequence"/>
</dbReference>
<feature type="transmembrane region" description="Helical" evidence="2">
    <location>
        <begin position="21"/>
        <end position="40"/>
    </location>
</feature>
<keyword evidence="2" id="KW-0472">Membrane</keyword>
<organism evidence="3 4">
    <name type="scientific">Candidatus Roizmanbacteria bacterium RIFCSPHIGHO2_12_FULL_42_10</name>
    <dbReference type="NCBI Taxonomy" id="1802053"/>
    <lineage>
        <taxon>Bacteria</taxon>
        <taxon>Candidatus Roizmaniibacteriota</taxon>
    </lineage>
</organism>
<keyword evidence="2" id="KW-0812">Transmembrane</keyword>
<gene>
    <name evidence="3" type="ORF">A3F32_02735</name>
</gene>
<sequence length="233" mass="26422">MWDLKSKKISPYTLRLIKQHIAYAIACLLFIGLIITVIPYQMTSYMKSRSDLTQTNKEIGELSARANAIKSYPTQDLEDLVLSMNALYPSDEDKFSIFNALDNLQVITSIEIDSYASPFAGKTFREISIPVRAHANIETLRKFLGHHVFKSGRFMTISQVSFNQDKGLLSFTAHFHTRRIDVNTKKPVAISANLIKQAEDIQREIEASGFVRKDAPDESKAPLDYSTKQNPFQ</sequence>
<comment type="caution">
    <text evidence="3">The sequence shown here is derived from an EMBL/GenBank/DDBJ whole genome shotgun (WGS) entry which is preliminary data.</text>
</comment>